<dbReference type="KEGG" id="pter:C2L65_22105"/>
<evidence type="ECO:0000313" key="1">
    <source>
        <dbReference type="EMBL" id="AUT62329.1"/>
    </source>
</evidence>
<accession>A0A2I8ES36</accession>
<dbReference type="Proteomes" id="UP000243502">
    <property type="component" value="Chromosome 2"/>
</dbReference>
<dbReference type="EMBL" id="CP026112">
    <property type="protein sequence ID" value="AUT62329.1"/>
    <property type="molecule type" value="Genomic_DNA"/>
</dbReference>
<dbReference type="AlphaFoldDB" id="A0A2I8ES36"/>
<sequence length="114" mass="12905">MMQRLRGTCTMRSVQYVCASSSRKVDGRLDENTAWFEFHQVAHLFGMSLEQAAKILWQAGTTGDIEPEKDVRSSDRCKCLLSHRAVVAVGYQVNYGRATAFRHWCASGMTVPFR</sequence>
<name>A0A2I8ES36_9BURK</name>
<reference evidence="1 2" key="1">
    <citation type="submission" date="2018-01" db="EMBL/GenBank/DDBJ databases">
        <title>Species boundaries and ecological features among Paraburkholderia terrae DSMZ17804T, P. hospita DSMZ17164T and P. caribensis DSMZ13236T.</title>
        <authorList>
            <person name="Pratama A.A."/>
        </authorList>
    </citation>
    <scope>NUCLEOTIDE SEQUENCE [LARGE SCALE GENOMIC DNA]</scope>
    <source>
        <strain evidence="1 2">DSM 17804</strain>
    </source>
</reference>
<gene>
    <name evidence="1" type="ORF">C2L65_22105</name>
</gene>
<protein>
    <submittedName>
        <fullName evidence="1">Uncharacterized protein</fullName>
    </submittedName>
</protein>
<proteinExistence type="predicted"/>
<organism evidence="1 2">
    <name type="scientific">Paraburkholderia terrae</name>
    <dbReference type="NCBI Taxonomy" id="311230"/>
    <lineage>
        <taxon>Bacteria</taxon>
        <taxon>Pseudomonadati</taxon>
        <taxon>Pseudomonadota</taxon>
        <taxon>Betaproteobacteria</taxon>
        <taxon>Burkholderiales</taxon>
        <taxon>Burkholderiaceae</taxon>
        <taxon>Paraburkholderia</taxon>
    </lineage>
</organism>
<evidence type="ECO:0000313" key="2">
    <source>
        <dbReference type="Proteomes" id="UP000243502"/>
    </source>
</evidence>